<evidence type="ECO:0000256" key="4">
    <source>
        <dbReference type="ARBA" id="ARBA00022807"/>
    </source>
</evidence>
<dbReference type="RefSeq" id="WP_091221702.1">
    <property type="nucleotide sequence ID" value="NZ_FNHE01000010.1"/>
</dbReference>
<keyword evidence="5" id="KW-0175">Coiled coil</keyword>
<dbReference type="GO" id="GO:0006508">
    <property type="term" value="P:proteolysis"/>
    <property type="evidence" value="ECO:0007669"/>
    <property type="project" value="UniProtKB-KW"/>
</dbReference>
<evidence type="ECO:0000256" key="6">
    <source>
        <dbReference type="SAM" id="MobiDB-lite"/>
    </source>
</evidence>
<feature type="region of interest" description="Disordered" evidence="6">
    <location>
        <begin position="201"/>
        <end position="229"/>
    </location>
</feature>
<feature type="compositionally biased region" description="Basic and acidic residues" evidence="6">
    <location>
        <begin position="207"/>
        <end position="221"/>
    </location>
</feature>
<evidence type="ECO:0000256" key="2">
    <source>
        <dbReference type="ARBA" id="ARBA00022670"/>
    </source>
</evidence>
<evidence type="ECO:0000256" key="7">
    <source>
        <dbReference type="SAM" id="SignalP"/>
    </source>
</evidence>
<dbReference type="Gene3D" id="3.90.1720.10">
    <property type="entry name" value="endopeptidase domain like (from Nostoc punctiforme)"/>
    <property type="match status" value="1"/>
</dbReference>
<keyword evidence="4" id="KW-0788">Thiol protease</keyword>
<feature type="signal peptide" evidence="7">
    <location>
        <begin position="1"/>
        <end position="29"/>
    </location>
</feature>
<keyword evidence="2" id="KW-0645">Protease</keyword>
<dbReference type="AlphaFoldDB" id="A0A1G9XGN4"/>
<dbReference type="GO" id="GO:0008234">
    <property type="term" value="F:cysteine-type peptidase activity"/>
    <property type="evidence" value="ECO:0007669"/>
    <property type="project" value="UniProtKB-KW"/>
</dbReference>
<protein>
    <submittedName>
        <fullName evidence="9">Cell wall-associated hydrolase, NlpC family</fullName>
    </submittedName>
</protein>
<dbReference type="SUPFAM" id="SSF54001">
    <property type="entry name" value="Cysteine proteinases"/>
    <property type="match status" value="1"/>
</dbReference>
<evidence type="ECO:0000256" key="1">
    <source>
        <dbReference type="ARBA" id="ARBA00007074"/>
    </source>
</evidence>
<accession>A0A1G9XGN4</accession>
<dbReference type="PROSITE" id="PS51318">
    <property type="entry name" value="TAT"/>
    <property type="match status" value="1"/>
</dbReference>
<dbReference type="InterPro" id="IPR006311">
    <property type="entry name" value="TAT_signal"/>
</dbReference>
<reference evidence="10" key="1">
    <citation type="submission" date="2016-10" db="EMBL/GenBank/DDBJ databases">
        <authorList>
            <person name="Varghese N."/>
            <person name="Submissions S."/>
        </authorList>
    </citation>
    <scope>NUCLEOTIDE SEQUENCE [LARGE SCALE GENOMIC DNA]</scope>
    <source>
        <strain evidence="10">DSM 45419</strain>
    </source>
</reference>
<keyword evidence="7" id="KW-0732">Signal</keyword>
<name>A0A1G9XGN4_9ACTN</name>
<feature type="domain" description="NlpC/P60" evidence="8">
    <location>
        <begin position="233"/>
        <end position="350"/>
    </location>
</feature>
<evidence type="ECO:0000313" key="10">
    <source>
        <dbReference type="Proteomes" id="UP000198680"/>
    </source>
</evidence>
<dbReference type="STRING" id="1137991.SAMN05660642_03688"/>
<dbReference type="InterPro" id="IPR000064">
    <property type="entry name" value="NLP_P60_dom"/>
</dbReference>
<comment type="similarity">
    <text evidence="1">Belongs to the peptidase C40 family.</text>
</comment>
<dbReference type="InterPro" id="IPR051202">
    <property type="entry name" value="Peptidase_C40"/>
</dbReference>
<feature type="chain" id="PRO_5011673064" evidence="7">
    <location>
        <begin position="30"/>
        <end position="350"/>
    </location>
</feature>
<organism evidence="9 10">
    <name type="scientific">Geodermatophilus siccatus</name>
    <dbReference type="NCBI Taxonomy" id="1137991"/>
    <lineage>
        <taxon>Bacteria</taxon>
        <taxon>Bacillati</taxon>
        <taxon>Actinomycetota</taxon>
        <taxon>Actinomycetes</taxon>
        <taxon>Geodermatophilales</taxon>
        <taxon>Geodermatophilaceae</taxon>
        <taxon>Geodermatophilus</taxon>
    </lineage>
</organism>
<evidence type="ECO:0000259" key="8">
    <source>
        <dbReference type="PROSITE" id="PS51935"/>
    </source>
</evidence>
<dbReference type="PANTHER" id="PTHR47053">
    <property type="entry name" value="MUREIN DD-ENDOPEPTIDASE MEPH-RELATED"/>
    <property type="match status" value="1"/>
</dbReference>
<evidence type="ECO:0000256" key="3">
    <source>
        <dbReference type="ARBA" id="ARBA00022801"/>
    </source>
</evidence>
<keyword evidence="3 9" id="KW-0378">Hydrolase</keyword>
<dbReference type="OrthoDB" id="5177647at2"/>
<sequence length="350" mass="35612">MATPRTARRAALVLAGAIGLALAPAPAGAEEPTTAADAAALVAARGHELEVLTEEFNEARETLAGQQAAAQAAAAAVAEAQTAVTAARESVVGVARTAFTGDSMGSFQALMTSDSADEFVNRVTLLQAVAGHQGELLEAAVVAGEAAAQAQIVADRAATEAQTQYDAVARQQADLQAQIAEYQADYTRLSAEERRAALEAAAAAHGAGEDGRASRTEREEPAAASSAPVAVSGGSLQAVVDRALAQRGKPYVWAASGPGSFDCSGLVQYAFQAAGISLPHSSRMQSQMGTPVSRAEARAGDLVAFYSPVSHIGIYLGNGQMVHAPTSGDVVKIASVDNMGATPKFNRIAG</sequence>
<evidence type="ECO:0000313" key="9">
    <source>
        <dbReference type="EMBL" id="SDM95463.1"/>
    </source>
</evidence>
<keyword evidence="10" id="KW-1185">Reference proteome</keyword>
<dbReference type="Proteomes" id="UP000198680">
    <property type="component" value="Unassembled WGS sequence"/>
</dbReference>
<dbReference type="InterPro" id="IPR038765">
    <property type="entry name" value="Papain-like_cys_pep_sf"/>
</dbReference>
<dbReference type="Pfam" id="PF00877">
    <property type="entry name" value="NLPC_P60"/>
    <property type="match status" value="1"/>
</dbReference>
<dbReference type="PROSITE" id="PS51935">
    <property type="entry name" value="NLPC_P60"/>
    <property type="match status" value="1"/>
</dbReference>
<gene>
    <name evidence="9" type="ORF">SAMN05660642_03688</name>
</gene>
<evidence type="ECO:0000256" key="5">
    <source>
        <dbReference type="SAM" id="Coils"/>
    </source>
</evidence>
<dbReference type="PANTHER" id="PTHR47053:SF1">
    <property type="entry name" value="MUREIN DD-ENDOPEPTIDASE MEPH-RELATED"/>
    <property type="match status" value="1"/>
</dbReference>
<feature type="coiled-coil region" evidence="5">
    <location>
        <begin position="158"/>
        <end position="192"/>
    </location>
</feature>
<dbReference type="EMBL" id="FNHE01000010">
    <property type="protein sequence ID" value="SDM95463.1"/>
    <property type="molecule type" value="Genomic_DNA"/>
</dbReference>
<proteinExistence type="inferred from homology"/>